<feature type="domain" description="H repeat-associated protein N-terminal" evidence="2">
    <location>
        <begin position="11"/>
        <end position="91"/>
    </location>
</feature>
<name>A0A6J4IVM5_9CHLR</name>
<feature type="non-terminal residue" evidence="3">
    <location>
        <position position="368"/>
    </location>
</feature>
<dbReference type="EMBL" id="CADCTR010000739">
    <property type="protein sequence ID" value="CAA9261134.1"/>
    <property type="molecule type" value="Genomic_DNA"/>
</dbReference>
<protein>
    <submittedName>
        <fullName evidence="3">Mobile element protein</fullName>
    </submittedName>
</protein>
<evidence type="ECO:0000259" key="1">
    <source>
        <dbReference type="Pfam" id="PF01609"/>
    </source>
</evidence>
<proteinExistence type="predicted"/>
<dbReference type="AlphaFoldDB" id="A0A6J4IVM5"/>
<dbReference type="PANTHER" id="PTHR30298">
    <property type="entry name" value="H REPEAT-ASSOCIATED PREDICTED TRANSPOSASE"/>
    <property type="match status" value="1"/>
</dbReference>
<dbReference type="InterPro" id="IPR047647">
    <property type="entry name" value="ISAs1_transpos"/>
</dbReference>
<dbReference type="InterPro" id="IPR002559">
    <property type="entry name" value="Transposase_11"/>
</dbReference>
<dbReference type="GO" id="GO:0003677">
    <property type="term" value="F:DNA binding"/>
    <property type="evidence" value="ECO:0007669"/>
    <property type="project" value="InterPro"/>
</dbReference>
<dbReference type="GO" id="GO:0006313">
    <property type="term" value="P:DNA transposition"/>
    <property type="evidence" value="ECO:0007669"/>
    <property type="project" value="InterPro"/>
</dbReference>
<dbReference type="NCBIfam" id="NF033564">
    <property type="entry name" value="transpos_ISAs1"/>
    <property type="match status" value="1"/>
</dbReference>
<accession>A0A6J4IVM5</accession>
<dbReference type="GO" id="GO:0004803">
    <property type="term" value="F:transposase activity"/>
    <property type="evidence" value="ECO:0007669"/>
    <property type="project" value="InterPro"/>
</dbReference>
<dbReference type="InterPro" id="IPR051698">
    <property type="entry name" value="Transposase_11-like"/>
</dbReference>
<dbReference type="Pfam" id="PF13808">
    <property type="entry name" value="DDE_Tnp_1_assoc"/>
    <property type="match status" value="1"/>
</dbReference>
<organism evidence="3">
    <name type="scientific">uncultured Chloroflexia bacterium</name>
    <dbReference type="NCBI Taxonomy" id="1672391"/>
    <lineage>
        <taxon>Bacteria</taxon>
        <taxon>Bacillati</taxon>
        <taxon>Chloroflexota</taxon>
        <taxon>Chloroflexia</taxon>
        <taxon>environmental samples</taxon>
    </lineage>
</organism>
<reference evidence="3" key="1">
    <citation type="submission" date="2020-02" db="EMBL/GenBank/DDBJ databases">
        <authorList>
            <person name="Meier V. D."/>
        </authorList>
    </citation>
    <scope>NUCLEOTIDE SEQUENCE</scope>
    <source>
        <strain evidence="3">AVDCRST_MAG93</strain>
    </source>
</reference>
<dbReference type="PANTHER" id="PTHR30298:SF0">
    <property type="entry name" value="PROTEIN YBFL-RELATED"/>
    <property type="match status" value="1"/>
</dbReference>
<feature type="domain" description="Transposase IS4-like" evidence="1">
    <location>
        <begin position="113"/>
        <end position="335"/>
    </location>
</feature>
<gene>
    <name evidence="3" type="ORF">AVDCRST_MAG93-2189</name>
</gene>
<evidence type="ECO:0000259" key="2">
    <source>
        <dbReference type="Pfam" id="PF13808"/>
    </source>
</evidence>
<dbReference type="Pfam" id="PF01609">
    <property type="entry name" value="DDE_Tnp_1"/>
    <property type="match status" value="1"/>
</dbReference>
<dbReference type="InterPro" id="IPR032806">
    <property type="entry name" value="YbfD_N"/>
</dbReference>
<sequence length="368" mass="41500">MDIPQYSSVLDLLSALPDPRKPRGKQIEWPFIWMIIFAAMLHNQRDAAAIAHWACCHRDTLVATFRPAKDRLPSESTIRRAIHHVDAALLDCLLARLQPPPPAPDPTDTLVAYAIDGKHVRGAGAHGNSTILVSLVEHTSARVLAQHPVAKKRHESQAVPSLLDTRDLRGCVVTMDAGLTHPKIAGQIRGQGGHFFMVVKRNQRQLYEELRWYFARPPLLCERPWQTTRTVGKEHGRLETRTLTCTDDLDEYLEWKEVRQVLRRECERIEVKTGKVTRTVSYAMTSVASSDTSPEQMEAMWRGHWTIENRQHYVRDVTMGEDGCQMHKGAAPQALAAVRIGLIQLLRLAGWKNIAAGIREYSASLPKT</sequence>
<evidence type="ECO:0000313" key="3">
    <source>
        <dbReference type="EMBL" id="CAA9261134.1"/>
    </source>
</evidence>